<protein>
    <submittedName>
        <fullName evidence="1">Uncharacterized protein</fullName>
    </submittedName>
</protein>
<reference evidence="1 2" key="1">
    <citation type="submission" date="2016-07" db="EMBL/GenBank/DDBJ databases">
        <title>Draft genome of the white-rot fungus Obba rivulosa 3A-2.</title>
        <authorList>
            <consortium name="DOE Joint Genome Institute"/>
            <person name="Miettinen O."/>
            <person name="Riley R."/>
            <person name="Acob R."/>
            <person name="Barry K."/>
            <person name="Cullen D."/>
            <person name="De Vries R."/>
            <person name="Hainaut M."/>
            <person name="Hatakka A."/>
            <person name="Henrissat B."/>
            <person name="Hilden K."/>
            <person name="Kuo R."/>
            <person name="Labutti K."/>
            <person name="Lipzen A."/>
            <person name="Makela M.R."/>
            <person name="Sandor L."/>
            <person name="Spatafora J.W."/>
            <person name="Grigoriev I.V."/>
            <person name="Hibbett D.S."/>
        </authorList>
    </citation>
    <scope>NUCLEOTIDE SEQUENCE [LARGE SCALE GENOMIC DNA]</scope>
    <source>
        <strain evidence="1 2">3A-2</strain>
    </source>
</reference>
<dbReference type="AlphaFoldDB" id="A0A8E2AJ19"/>
<evidence type="ECO:0000313" key="1">
    <source>
        <dbReference type="EMBL" id="OCH85103.1"/>
    </source>
</evidence>
<organism evidence="1 2">
    <name type="scientific">Obba rivulosa</name>
    <dbReference type="NCBI Taxonomy" id="1052685"/>
    <lineage>
        <taxon>Eukaryota</taxon>
        <taxon>Fungi</taxon>
        <taxon>Dikarya</taxon>
        <taxon>Basidiomycota</taxon>
        <taxon>Agaricomycotina</taxon>
        <taxon>Agaricomycetes</taxon>
        <taxon>Polyporales</taxon>
        <taxon>Gelatoporiaceae</taxon>
        <taxon>Obba</taxon>
    </lineage>
</organism>
<dbReference type="EMBL" id="KV722609">
    <property type="protein sequence ID" value="OCH85103.1"/>
    <property type="molecule type" value="Genomic_DNA"/>
</dbReference>
<keyword evidence="2" id="KW-1185">Reference proteome</keyword>
<name>A0A8E2AJ19_9APHY</name>
<dbReference type="Proteomes" id="UP000250043">
    <property type="component" value="Unassembled WGS sequence"/>
</dbReference>
<evidence type="ECO:0000313" key="2">
    <source>
        <dbReference type="Proteomes" id="UP000250043"/>
    </source>
</evidence>
<proteinExistence type="predicted"/>
<gene>
    <name evidence="1" type="ORF">OBBRIDRAFT_341132</name>
</gene>
<sequence length="106" mass="12047">MNDNTTERGDKSCTSYNVHDQLFEFVDTVQLAHGHIRFHDKDPQHTLLIAVGKNTHPMCTTARGGFAAMVAKMKNCGQTTIFRIWRRYRVTHLTRSGGALMRSARI</sequence>
<accession>A0A8E2AJ19</accession>